<accession>A0A183DJE0</accession>
<evidence type="ECO:0000313" key="3">
    <source>
        <dbReference type="WBParaSite" id="GPUH_0000884101-mRNA-1"/>
    </source>
</evidence>
<gene>
    <name evidence="1" type="ORF">GPUH_LOCUS8832</name>
</gene>
<reference evidence="3" key="1">
    <citation type="submission" date="2016-06" db="UniProtKB">
        <authorList>
            <consortium name="WormBaseParasite"/>
        </authorList>
    </citation>
    <scope>IDENTIFICATION</scope>
</reference>
<sequence length="265" mass="29856">MKGARDSPICGGVLYCGFWLVLHLAGAGRLELFWANKCDLQVMWYRLSTEERVKLLAAENSVISNTALLLNSAITVPPIDMPLKYSSVQTAAKLGWPGAALAWLGMYDNRLKNGIYCTRAVAGVAVVRDEMRFLDYPPGSDEGFVALRALFYGHFHMLRYFSVAQIPHSFVTLFPDGRVPLHFLHILSQAPTLECRRNRLLCSQLQHVASELLHWLPRINADLLRYKASEIQDVELARFIDCCAKHSCDSSAECTDYKSIDRTYP</sequence>
<dbReference type="Proteomes" id="UP000271098">
    <property type="component" value="Unassembled WGS sequence"/>
</dbReference>
<keyword evidence="2" id="KW-1185">Reference proteome</keyword>
<evidence type="ECO:0000313" key="1">
    <source>
        <dbReference type="EMBL" id="VDK65589.1"/>
    </source>
</evidence>
<dbReference type="AlphaFoldDB" id="A0A183DJE0"/>
<evidence type="ECO:0000313" key="2">
    <source>
        <dbReference type="Proteomes" id="UP000271098"/>
    </source>
</evidence>
<dbReference type="WBParaSite" id="GPUH_0000884101-mRNA-1">
    <property type="protein sequence ID" value="GPUH_0000884101-mRNA-1"/>
    <property type="gene ID" value="GPUH_0000884101"/>
</dbReference>
<proteinExistence type="predicted"/>
<name>A0A183DJE0_9BILA</name>
<protein>
    <submittedName>
        <fullName evidence="3">Mediator of RNA polymerase II transcription subunit 31</fullName>
    </submittedName>
</protein>
<organism evidence="3">
    <name type="scientific">Gongylonema pulchrum</name>
    <dbReference type="NCBI Taxonomy" id="637853"/>
    <lineage>
        <taxon>Eukaryota</taxon>
        <taxon>Metazoa</taxon>
        <taxon>Ecdysozoa</taxon>
        <taxon>Nematoda</taxon>
        <taxon>Chromadorea</taxon>
        <taxon>Rhabditida</taxon>
        <taxon>Spirurina</taxon>
        <taxon>Spiruromorpha</taxon>
        <taxon>Spiruroidea</taxon>
        <taxon>Gongylonematidae</taxon>
        <taxon>Gongylonema</taxon>
    </lineage>
</organism>
<reference evidence="1 2" key="2">
    <citation type="submission" date="2018-11" db="EMBL/GenBank/DDBJ databases">
        <authorList>
            <consortium name="Pathogen Informatics"/>
        </authorList>
    </citation>
    <scope>NUCLEOTIDE SEQUENCE [LARGE SCALE GENOMIC DNA]</scope>
</reference>
<dbReference type="EMBL" id="UYRT01026790">
    <property type="protein sequence ID" value="VDK65589.1"/>
    <property type="molecule type" value="Genomic_DNA"/>
</dbReference>